<dbReference type="SMART" id="SM00448">
    <property type="entry name" value="REC"/>
    <property type="match status" value="1"/>
</dbReference>
<evidence type="ECO:0000259" key="5">
    <source>
        <dbReference type="PROSITE" id="PS50113"/>
    </source>
</evidence>
<dbReference type="SUPFAM" id="SSF52172">
    <property type="entry name" value="CheY-like"/>
    <property type="match status" value="1"/>
</dbReference>
<keyword evidence="2" id="KW-0597">Phosphoprotein</keyword>
<evidence type="ECO:0000259" key="3">
    <source>
        <dbReference type="PROSITE" id="PS50110"/>
    </source>
</evidence>
<evidence type="ECO:0000256" key="2">
    <source>
        <dbReference type="PROSITE-ProRule" id="PRU00169"/>
    </source>
</evidence>
<dbReference type="InterPro" id="IPR013767">
    <property type="entry name" value="PAS_fold"/>
</dbReference>
<dbReference type="InterPro" id="IPR043128">
    <property type="entry name" value="Rev_trsase/Diguanyl_cyclase"/>
</dbReference>
<dbReference type="PANTHER" id="PTHR44757:SF2">
    <property type="entry name" value="BIOFILM ARCHITECTURE MAINTENANCE PROTEIN MBAA"/>
    <property type="match status" value="1"/>
</dbReference>
<gene>
    <name evidence="8" type="ORF">H8K36_07080</name>
</gene>
<dbReference type="RefSeq" id="WP_186914428.1">
    <property type="nucleotide sequence ID" value="NZ_JACOFZ010000001.1"/>
</dbReference>
<dbReference type="InterPro" id="IPR000160">
    <property type="entry name" value="GGDEF_dom"/>
</dbReference>
<dbReference type="PROSITE" id="PS50883">
    <property type="entry name" value="EAL"/>
    <property type="match status" value="1"/>
</dbReference>
<dbReference type="PROSITE" id="PS50112">
    <property type="entry name" value="PAS"/>
    <property type="match status" value="1"/>
</dbReference>
<dbReference type="InterPro" id="IPR000700">
    <property type="entry name" value="PAS-assoc_C"/>
</dbReference>
<name>A0A923HVZ0_9BURK</name>
<sequence>MYIERILIVEDEPVVALDLQHTLEEMGHEVVSISECFESAIESVIKHSPTLVMMDIHLQGKIDGIEACEAIYHGWQIPVVFLTAYVDEKTVNRAAACRPFGYLMKPYHNKELYAALQVARSRHDTETALTRSEERLSLALEAAELGIWEWESKLDKIKGDVRFDRICGELLCPVSTNLRSMLDRVHPEDRNKLENQLSRRGFFHTSFRAQRETGDYAWLELYGNRRQRLDETSVIVGAIRDITVRKAIEDKLRQASVVYSTITEGIMILDANAKLISVNPAFSQLTGYEVSEIIGQTPEEFLIVRQDADPSYQDLANSESGNWTSEGVCKCSDGRVFNALQQICVVRDDDGKTIQFVHTISDLTAIRATEKQLVYLAYHDSLTKLPNRRMFMDRLKHAMASGDRNQQYGALLFIDMDDFKTLNDTLGHDMGDLLLEEVARRLSACVRECDTVARLGGDEFMVMLEQLSHHSEEAAIQTEIVAKKIIAHLDEEYLLGVHDYRCTPSVGATLFLGHAQHVDELIKQADIAMYQSKKGGRNQLSFFDPSMQQSVIKRATLDAELHRALERQEFRLHYQIQVDAWRQPIGAEALIRWYHPELGTVSPAEFIPLAEETGLILPIGQWVLKTACQQLQAWQDKPHTRNLVLAVNISAKQIRQKNFSTMVLALLEKYQVTPHLLKLEITESVLLDDVEDTIKTMLSLNSIGIRFSMDDFGAGYSSLQYLKRLPLEQLKIDRSFVQDLENNSSDRTIVRTIITMAQSLNIDVIAEGVENEAQRELLQNKGCIHYQGYLFGKPVDIEQFNRFLE</sequence>
<dbReference type="Pfam" id="PF00989">
    <property type="entry name" value="PAS"/>
    <property type="match status" value="1"/>
</dbReference>
<feature type="domain" description="PAC" evidence="5">
    <location>
        <begin position="203"/>
        <end position="254"/>
    </location>
</feature>
<dbReference type="InterPro" id="IPR029787">
    <property type="entry name" value="Nucleotide_cyclase"/>
</dbReference>
<dbReference type="CDD" id="cd01948">
    <property type="entry name" value="EAL"/>
    <property type="match status" value="1"/>
</dbReference>
<feature type="modified residue" description="4-aspartylphosphate" evidence="2">
    <location>
        <position position="55"/>
    </location>
</feature>
<dbReference type="SMART" id="SM00052">
    <property type="entry name" value="EAL"/>
    <property type="match status" value="1"/>
</dbReference>
<dbReference type="InterPro" id="IPR001789">
    <property type="entry name" value="Sig_transdc_resp-reg_receiver"/>
</dbReference>
<dbReference type="InterPro" id="IPR000014">
    <property type="entry name" value="PAS"/>
</dbReference>
<dbReference type="NCBIfam" id="TIGR00229">
    <property type="entry name" value="sensory_box"/>
    <property type="match status" value="2"/>
</dbReference>
<protein>
    <submittedName>
        <fullName evidence="8">EAL domain-containing protein</fullName>
    </submittedName>
</protein>
<dbReference type="AlphaFoldDB" id="A0A923HVZ0"/>
<dbReference type="Gene3D" id="3.40.50.2300">
    <property type="match status" value="1"/>
</dbReference>
<dbReference type="PANTHER" id="PTHR44757">
    <property type="entry name" value="DIGUANYLATE CYCLASE DGCP"/>
    <property type="match status" value="1"/>
</dbReference>
<evidence type="ECO:0000256" key="1">
    <source>
        <dbReference type="ARBA" id="ARBA00051114"/>
    </source>
</evidence>
<dbReference type="NCBIfam" id="TIGR00254">
    <property type="entry name" value="GGDEF"/>
    <property type="match status" value="1"/>
</dbReference>
<dbReference type="GO" id="GO:0071111">
    <property type="term" value="F:cyclic-guanylate-specific phosphodiesterase activity"/>
    <property type="evidence" value="ECO:0007669"/>
    <property type="project" value="UniProtKB-EC"/>
</dbReference>
<dbReference type="CDD" id="cd17534">
    <property type="entry name" value="REC_DC-like"/>
    <property type="match status" value="1"/>
</dbReference>
<organism evidence="8 9">
    <name type="scientific">Undibacterium nitidum</name>
    <dbReference type="NCBI Taxonomy" id="2762298"/>
    <lineage>
        <taxon>Bacteria</taxon>
        <taxon>Pseudomonadati</taxon>
        <taxon>Pseudomonadota</taxon>
        <taxon>Betaproteobacteria</taxon>
        <taxon>Burkholderiales</taxon>
        <taxon>Oxalobacteraceae</taxon>
        <taxon>Undibacterium</taxon>
    </lineage>
</organism>
<dbReference type="CDD" id="cd00130">
    <property type="entry name" value="PAS"/>
    <property type="match status" value="1"/>
</dbReference>
<comment type="catalytic activity">
    <reaction evidence="1">
        <text>3',3'-c-di-GMP + H2O = 5'-phosphoguanylyl(3'-&gt;5')guanosine + H(+)</text>
        <dbReference type="Rhea" id="RHEA:24902"/>
        <dbReference type="ChEBI" id="CHEBI:15377"/>
        <dbReference type="ChEBI" id="CHEBI:15378"/>
        <dbReference type="ChEBI" id="CHEBI:58754"/>
        <dbReference type="ChEBI" id="CHEBI:58805"/>
        <dbReference type="EC" id="3.1.4.52"/>
    </reaction>
    <physiologicalReaction direction="left-to-right" evidence="1">
        <dbReference type="Rhea" id="RHEA:24903"/>
    </physiologicalReaction>
</comment>
<dbReference type="InterPro" id="IPR052155">
    <property type="entry name" value="Biofilm_reg_signaling"/>
</dbReference>
<dbReference type="SUPFAM" id="SSF55073">
    <property type="entry name" value="Nucleotide cyclase"/>
    <property type="match status" value="1"/>
</dbReference>
<dbReference type="SMART" id="SM00091">
    <property type="entry name" value="PAS"/>
    <property type="match status" value="1"/>
</dbReference>
<reference evidence="8" key="1">
    <citation type="submission" date="2020-08" db="EMBL/GenBank/DDBJ databases">
        <title>Novel species isolated from subtropical streams in China.</title>
        <authorList>
            <person name="Lu H."/>
        </authorList>
    </citation>
    <scope>NUCLEOTIDE SEQUENCE</scope>
    <source>
        <strain evidence="8">LX22W</strain>
    </source>
</reference>
<dbReference type="PROSITE" id="PS50887">
    <property type="entry name" value="GGDEF"/>
    <property type="match status" value="1"/>
</dbReference>
<dbReference type="Gene3D" id="3.20.20.450">
    <property type="entry name" value="EAL domain"/>
    <property type="match status" value="1"/>
</dbReference>
<feature type="domain" description="EAL" evidence="6">
    <location>
        <begin position="554"/>
        <end position="805"/>
    </location>
</feature>
<dbReference type="InterPro" id="IPR035919">
    <property type="entry name" value="EAL_sf"/>
</dbReference>
<dbReference type="Proteomes" id="UP000627446">
    <property type="component" value="Unassembled WGS sequence"/>
</dbReference>
<dbReference type="FunFam" id="3.30.70.270:FF:000001">
    <property type="entry name" value="Diguanylate cyclase domain protein"/>
    <property type="match status" value="1"/>
</dbReference>
<dbReference type="Pfam" id="PF00072">
    <property type="entry name" value="Response_reg"/>
    <property type="match status" value="1"/>
</dbReference>
<dbReference type="InterPro" id="IPR001633">
    <property type="entry name" value="EAL_dom"/>
</dbReference>
<proteinExistence type="predicted"/>
<dbReference type="SUPFAM" id="SSF141868">
    <property type="entry name" value="EAL domain-like"/>
    <property type="match status" value="1"/>
</dbReference>
<dbReference type="GO" id="GO:0071732">
    <property type="term" value="P:cellular response to nitric oxide"/>
    <property type="evidence" value="ECO:0007669"/>
    <property type="project" value="UniProtKB-ARBA"/>
</dbReference>
<dbReference type="Gene3D" id="3.30.70.270">
    <property type="match status" value="1"/>
</dbReference>
<evidence type="ECO:0000313" key="8">
    <source>
        <dbReference type="EMBL" id="MBC3881126.1"/>
    </source>
</evidence>
<dbReference type="SMART" id="SM00267">
    <property type="entry name" value="GGDEF"/>
    <property type="match status" value="1"/>
</dbReference>
<evidence type="ECO:0000313" key="9">
    <source>
        <dbReference type="Proteomes" id="UP000627446"/>
    </source>
</evidence>
<dbReference type="SUPFAM" id="SSF55785">
    <property type="entry name" value="PYP-like sensor domain (PAS domain)"/>
    <property type="match status" value="2"/>
</dbReference>
<dbReference type="PROSITE" id="PS50110">
    <property type="entry name" value="RESPONSE_REGULATORY"/>
    <property type="match status" value="1"/>
</dbReference>
<dbReference type="InterPro" id="IPR011006">
    <property type="entry name" value="CheY-like_superfamily"/>
</dbReference>
<keyword evidence="9" id="KW-1185">Reference proteome</keyword>
<dbReference type="EMBL" id="JACOFZ010000001">
    <property type="protein sequence ID" value="MBC3881126.1"/>
    <property type="molecule type" value="Genomic_DNA"/>
</dbReference>
<comment type="caution">
    <text evidence="8">The sequence shown here is derived from an EMBL/GenBank/DDBJ whole genome shotgun (WGS) entry which is preliminary data.</text>
</comment>
<feature type="domain" description="PAS" evidence="4">
    <location>
        <begin position="251"/>
        <end position="297"/>
    </location>
</feature>
<evidence type="ECO:0000259" key="4">
    <source>
        <dbReference type="PROSITE" id="PS50112"/>
    </source>
</evidence>
<feature type="domain" description="Response regulatory" evidence="3">
    <location>
        <begin position="5"/>
        <end position="120"/>
    </location>
</feature>
<dbReference type="Pfam" id="PF00563">
    <property type="entry name" value="EAL"/>
    <property type="match status" value="1"/>
</dbReference>
<dbReference type="PROSITE" id="PS50113">
    <property type="entry name" value="PAC"/>
    <property type="match status" value="1"/>
</dbReference>
<evidence type="ECO:0000259" key="7">
    <source>
        <dbReference type="PROSITE" id="PS50887"/>
    </source>
</evidence>
<dbReference type="FunFam" id="3.20.20.450:FF:000001">
    <property type="entry name" value="Cyclic di-GMP phosphodiesterase yahA"/>
    <property type="match status" value="1"/>
</dbReference>
<dbReference type="CDD" id="cd01949">
    <property type="entry name" value="GGDEF"/>
    <property type="match status" value="1"/>
</dbReference>
<evidence type="ECO:0000259" key="6">
    <source>
        <dbReference type="PROSITE" id="PS50883"/>
    </source>
</evidence>
<dbReference type="GO" id="GO:0000160">
    <property type="term" value="P:phosphorelay signal transduction system"/>
    <property type="evidence" value="ECO:0007669"/>
    <property type="project" value="InterPro"/>
</dbReference>
<dbReference type="Pfam" id="PF00990">
    <property type="entry name" value="GGDEF"/>
    <property type="match status" value="1"/>
</dbReference>
<feature type="domain" description="GGDEF" evidence="7">
    <location>
        <begin position="407"/>
        <end position="545"/>
    </location>
</feature>
<dbReference type="InterPro" id="IPR035965">
    <property type="entry name" value="PAS-like_dom_sf"/>
</dbReference>
<dbReference type="Gene3D" id="3.30.450.20">
    <property type="entry name" value="PAS domain"/>
    <property type="match status" value="2"/>
</dbReference>
<accession>A0A923HVZ0</accession>